<gene>
    <name evidence="4" type="ORF">PEVE_00016721</name>
</gene>
<dbReference type="InterPro" id="IPR057373">
    <property type="entry name" value="ZNFX1"/>
</dbReference>
<name>A0ABN8S7H5_9CNID</name>
<evidence type="ECO:0000259" key="2">
    <source>
        <dbReference type="Pfam" id="PF13086"/>
    </source>
</evidence>
<dbReference type="Pfam" id="PF13086">
    <property type="entry name" value="AAA_11"/>
    <property type="match status" value="1"/>
</dbReference>
<proteinExistence type="predicted"/>
<feature type="domain" description="ZNFX1" evidence="3">
    <location>
        <begin position="281"/>
        <end position="384"/>
    </location>
</feature>
<sequence length="557" mass="63818">MRFSVDADATSQNEESGRSGVLNKNKGVTARKKYSSLDPKILKEKEGTEVVHKLTEGMPLLKFYLRSQEEQHNSDEFIFNLICTLAKACKAPPGKNTNKVLAALKGSVFLFSKIPCLLDRVAASTALNDQASRQRLTQCLIIIFMKFLTHLPSSYADLPYAQLKATLDHLAIEEKEKVQKELDAFKHARDEIIRAERQKRGQRYRVGEKPPNDYRDIPICPTIKEITTQERPFLRKNILRGRYENTEHYLDVQFRLLREDFLEPLREGIQEIVRNIPRQERKQLMKNYRGVRIIGKEYTWAGVIHQLKIDVSGIDTSRWAHSKRLMYGSFLCLSTDNFKTMLFATVCDRDPEKVTRGRIDVQFIEEQQVLGVENSNCVYQMVESPAYFEAYRYVLKGLKELDESNLPFKKYLVECSAEVDPPEYLRRSDTEKPVCYNLSKAPAVSKATSVPVLQPAAWPSAKRLSMNSSQLEALRTAITTEFSVIQGPPGTGKTYVGAKIVRCLLENRRARDPRHISLMLMVCYTNHALDQFLEKVLNFLPSQKIIRVGGRSKSEKL</sequence>
<dbReference type="SUPFAM" id="SSF52540">
    <property type="entry name" value="P-loop containing nucleoside triphosphate hydrolases"/>
    <property type="match status" value="1"/>
</dbReference>
<evidence type="ECO:0000256" key="1">
    <source>
        <dbReference type="SAM" id="MobiDB-lite"/>
    </source>
</evidence>
<reference evidence="4 5" key="1">
    <citation type="submission" date="2022-05" db="EMBL/GenBank/DDBJ databases">
        <authorList>
            <consortium name="Genoscope - CEA"/>
            <person name="William W."/>
        </authorList>
    </citation>
    <scope>NUCLEOTIDE SEQUENCE [LARGE SCALE GENOMIC DNA]</scope>
</reference>
<dbReference type="InterPro" id="IPR045055">
    <property type="entry name" value="DNA2/NAM7-like"/>
</dbReference>
<dbReference type="Proteomes" id="UP001159427">
    <property type="component" value="Unassembled WGS sequence"/>
</dbReference>
<dbReference type="InterPro" id="IPR027417">
    <property type="entry name" value="P-loop_NTPase"/>
</dbReference>
<dbReference type="EMBL" id="CALNXI010002319">
    <property type="protein sequence ID" value="CAH3186225.1"/>
    <property type="molecule type" value="Genomic_DNA"/>
</dbReference>
<feature type="non-terminal residue" evidence="4">
    <location>
        <position position="557"/>
    </location>
</feature>
<accession>A0ABN8S7H5</accession>
<feature type="region of interest" description="Disordered" evidence="1">
    <location>
        <begin position="1"/>
        <end position="24"/>
    </location>
</feature>
<dbReference type="Gene3D" id="3.40.50.300">
    <property type="entry name" value="P-loop containing nucleotide triphosphate hydrolases"/>
    <property type="match status" value="1"/>
</dbReference>
<protein>
    <recommendedName>
        <fullName evidence="6">NFX1-type zinc finger-containing protein 1</fullName>
    </recommendedName>
</protein>
<evidence type="ECO:0000313" key="4">
    <source>
        <dbReference type="EMBL" id="CAH3186225.1"/>
    </source>
</evidence>
<evidence type="ECO:0000313" key="5">
    <source>
        <dbReference type="Proteomes" id="UP001159427"/>
    </source>
</evidence>
<dbReference type="PANTHER" id="PTHR10887">
    <property type="entry name" value="DNA2/NAM7 HELICASE FAMILY"/>
    <property type="match status" value="1"/>
</dbReference>
<dbReference type="PANTHER" id="PTHR10887:SF341">
    <property type="entry name" value="NFX1-TYPE ZINC FINGER-CONTAINING PROTEIN 1"/>
    <property type="match status" value="1"/>
</dbReference>
<organism evidence="4 5">
    <name type="scientific">Porites evermanni</name>
    <dbReference type="NCBI Taxonomy" id="104178"/>
    <lineage>
        <taxon>Eukaryota</taxon>
        <taxon>Metazoa</taxon>
        <taxon>Cnidaria</taxon>
        <taxon>Anthozoa</taxon>
        <taxon>Hexacorallia</taxon>
        <taxon>Scleractinia</taxon>
        <taxon>Fungiina</taxon>
        <taxon>Poritidae</taxon>
        <taxon>Porites</taxon>
    </lineage>
</organism>
<evidence type="ECO:0008006" key="6">
    <source>
        <dbReference type="Google" id="ProtNLM"/>
    </source>
</evidence>
<feature type="domain" description="DNA2/NAM7 helicase helicase" evidence="2">
    <location>
        <begin position="466"/>
        <end position="552"/>
    </location>
</feature>
<dbReference type="InterPro" id="IPR041677">
    <property type="entry name" value="DNA2/NAM7_AAA_11"/>
</dbReference>
<comment type="caution">
    <text evidence="4">The sequence shown here is derived from an EMBL/GenBank/DDBJ whole genome shotgun (WGS) entry which is preliminary data.</text>
</comment>
<evidence type="ECO:0000259" key="3">
    <source>
        <dbReference type="Pfam" id="PF25396"/>
    </source>
</evidence>
<dbReference type="Pfam" id="PF25396">
    <property type="entry name" value="ZNFX1"/>
    <property type="match status" value="1"/>
</dbReference>
<keyword evidence="5" id="KW-1185">Reference proteome</keyword>